<keyword evidence="2" id="KW-1185">Reference proteome</keyword>
<dbReference type="SUPFAM" id="SSF55753">
    <property type="entry name" value="Actin depolymerizing proteins"/>
    <property type="match status" value="1"/>
</dbReference>
<reference evidence="3" key="1">
    <citation type="submission" date="2025-08" db="UniProtKB">
        <authorList>
            <consortium name="RefSeq"/>
        </authorList>
    </citation>
    <scope>IDENTIFICATION</scope>
</reference>
<dbReference type="PANTHER" id="PTHR10829">
    <property type="entry name" value="CORTACTIN AND DREBRIN"/>
    <property type="match status" value="1"/>
</dbReference>
<dbReference type="Pfam" id="PF00241">
    <property type="entry name" value="Cofilin_ADF"/>
    <property type="match status" value="1"/>
</dbReference>
<feature type="domain" description="ADF-H" evidence="1">
    <location>
        <begin position="2"/>
        <end position="135"/>
    </location>
</feature>
<dbReference type="InterPro" id="IPR002108">
    <property type="entry name" value="ADF-H"/>
</dbReference>
<protein>
    <submittedName>
        <fullName evidence="3">Coactosin-like protein isoform X2</fullName>
    </submittedName>
</protein>
<evidence type="ECO:0000259" key="1">
    <source>
        <dbReference type="PROSITE" id="PS51263"/>
    </source>
</evidence>
<dbReference type="CDD" id="cd11282">
    <property type="entry name" value="ADF_coactosin_like"/>
    <property type="match status" value="1"/>
</dbReference>
<evidence type="ECO:0000313" key="2">
    <source>
        <dbReference type="Proteomes" id="UP000695022"/>
    </source>
</evidence>
<dbReference type="PANTHER" id="PTHR10829:SF29">
    <property type="entry name" value="COACTOSIN-LIKE PROTEIN"/>
    <property type="match status" value="1"/>
</dbReference>
<dbReference type="Gene3D" id="3.40.20.10">
    <property type="entry name" value="Severin"/>
    <property type="match status" value="1"/>
</dbReference>
<dbReference type="RefSeq" id="XP_014676619.1">
    <property type="nucleotide sequence ID" value="XM_014821133.1"/>
</dbReference>
<sequence>MATIVDKENVIQAYDAVRDVNTDITWAVFKYDNNYLVCGGVGNDFDEMKSHFTDDDRLFAYVCVEVGDSYAQHCSKFVLLTWFGPQVSVIQRARMSTDKGLLKEIVLVRNDDAHVAVLQYFQKSSTSRPLIRLLQNI</sequence>
<dbReference type="PROSITE" id="PS51263">
    <property type="entry name" value="ADF_H"/>
    <property type="match status" value="1"/>
</dbReference>
<organism evidence="2 3">
    <name type="scientific">Priapulus caudatus</name>
    <name type="common">Priapulid worm</name>
    <dbReference type="NCBI Taxonomy" id="37621"/>
    <lineage>
        <taxon>Eukaryota</taxon>
        <taxon>Metazoa</taxon>
        <taxon>Ecdysozoa</taxon>
        <taxon>Scalidophora</taxon>
        <taxon>Priapulida</taxon>
        <taxon>Priapulimorpha</taxon>
        <taxon>Priapulimorphida</taxon>
        <taxon>Priapulidae</taxon>
        <taxon>Priapulus</taxon>
    </lineage>
</organism>
<proteinExistence type="predicted"/>
<dbReference type="InterPro" id="IPR029006">
    <property type="entry name" value="ADF-H/Gelsolin-like_dom_sf"/>
</dbReference>
<evidence type="ECO:0000313" key="3">
    <source>
        <dbReference type="RefSeq" id="XP_014676619.1"/>
    </source>
</evidence>
<dbReference type="GeneID" id="106816506"/>
<name>A0ABM1EWP8_PRICU</name>
<accession>A0ABM1EWP8</accession>
<gene>
    <name evidence="3" type="primary">LOC106816506</name>
</gene>
<dbReference type="Proteomes" id="UP000695022">
    <property type="component" value="Unplaced"/>
</dbReference>